<evidence type="ECO:0000256" key="1">
    <source>
        <dbReference type="ARBA" id="ARBA00005964"/>
    </source>
</evidence>
<comment type="similarity">
    <text evidence="1 4">Belongs to the type-B carboxylesterase/lipase family.</text>
</comment>
<dbReference type="PANTHER" id="PTHR11559">
    <property type="entry name" value="CARBOXYLESTERASE"/>
    <property type="match status" value="1"/>
</dbReference>
<dbReference type="PROSITE" id="PS01173">
    <property type="entry name" value="LIPASE_GDXG_HIS"/>
    <property type="match status" value="1"/>
</dbReference>
<sequence>MPFRWLFYVFFLKAAYTLRAGPYIFANESTGSPIVSTTSGRFAGLTIRQTNVWVGIPYAAPPIGVLRWQKAQSYVMNHTQKNKIQDATHYGPACPQITRGFISEPSNEDCLYLNVWAPRTPSCKRKRYPVLLWIHGGGFIQGSSSTAIYDGLSWTNAAIEGNNSFIMKGRTIANQGITDQRMGMKWVQDNIAQFGGDKKSVIVMGQSAGAYSICFHIVSPLSAGLFRAAIIESGPCDTYSLRDKSFAYSATNSLASIVGCNTTNSTQQLICLRAVDSSLLVAASRNNVTVPPATSPPFQNLEKVSNILTFNPIVDGVEIPVFPLKAFLSGTFNEVPIIIGATRDEFLSNAIYTQFFTPPISSEDYLTRILPVITFNNSELQAAYAPSHFNGNYTQALFKLDELPFVTSFRQYWTNMITKRRPNVNSSLRWPQYSSATDQ</sequence>
<proteinExistence type="inferred from homology"/>
<dbReference type="Proteomes" id="UP000663836">
    <property type="component" value="Unassembled WGS sequence"/>
</dbReference>
<keyword evidence="3 4" id="KW-0378">Hydrolase</keyword>
<comment type="caution">
    <text evidence="7">The sequence shown here is derived from an EMBL/GenBank/DDBJ whole genome shotgun (WGS) entry which is preliminary data.</text>
</comment>
<dbReference type="PROSITE" id="PS00122">
    <property type="entry name" value="CARBOXYLESTERASE_B_1"/>
    <property type="match status" value="1"/>
</dbReference>
<evidence type="ECO:0000256" key="3">
    <source>
        <dbReference type="ARBA" id="ARBA00022801"/>
    </source>
</evidence>
<feature type="chain" id="PRO_5035953669" description="Carboxylic ester hydrolase" evidence="4">
    <location>
        <begin position="21"/>
        <end position="439"/>
    </location>
</feature>
<evidence type="ECO:0000256" key="4">
    <source>
        <dbReference type="RuleBase" id="RU361235"/>
    </source>
</evidence>
<dbReference type="InterPro" id="IPR002168">
    <property type="entry name" value="Lipase_GDXG_HIS_AS"/>
</dbReference>
<organism evidence="7 8">
    <name type="scientific">Rotaria sordida</name>
    <dbReference type="NCBI Taxonomy" id="392033"/>
    <lineage>
        <taxon>Eukaryota</taxon>
        <taxon>Metazoa</taxon>
        <taxon>Spiralia</taxon>
        <taxon>Gnathifera</taxon>
        <taxon>Rotifera</taxon>
        <taxon>Eurotatoria</taxon>
        <taxon>Bdelloidea</taxon>
        <taxon>Philodinida</taxon>
        <taxon>Philodinidae</taxon>
        <taxon>Rotaria</taxon>
    </lineage>
</organism>
<dbReference type="AlphaFoldDB" id="A0A820C2W7"/>
<dbReference type="InterPro" id="IPR029058">
    <property type="entry name" value="AB_hydrolase_fold"/>
</dbReference>
<feature type="non-terminal residue" evidence="7">
    <location>
        <position position="1"/>
    </location>
</feature>
<protein>
    <recommendedName>
        <fullName evidence="4">Carboxylic ester hydrolase</fullName>
        <ecNumber evidence="4">3.1.1.-</ecNumber>
    </recommendedName>
</protein>
<dbReference type="PROSITE" id="PS00941">
    <property type="entry name" value="CARBOXYLESTERASE_B_2"/>
    <property type="match status" value="1"/>
</dbReference>
<accession>A0A820C2W7</accession>
<dbReference type="InterPro" id="IPR002018">
    <property type="entry name" value="CarbesteraseB"/>
</dbReference>
<dbReference type="EMBL" id="CAJNOT010008051">
    <property type="protein sequence ID" value="CAF1514616.1"/>
    <property type="molecule type" value="Genomic_DNA"/>
</dbReference>
<feature type="domain" description="Carboxylesterase type B" evidence="5">
    <location>
        <begin position="32"/>
        <end position="352"/>
    </location>
</feature>
<dbReference type="Proteomes" id="UP000663864">
    <property type="component" value="Unassembled WGS sequence"/>
</dbReference>
<evidence type="ECO:0000313" key="7">
    <source>
        <dbReference type="EMBL" id="CAF4207559.1"/>
    </source>
</evidence>
<evidence type="ECO:0000313" key="8">
    <source>
        <dbReference type="Proteomes" id="UP000663836"/>
    </source>
</evidence>
<dbReference type="GO" id="GO:0016787">
    <property type="term" value="F:hydrolase activity"/>
    <property type="evidence" value="ECO:0007669"/>
    <property type="project" value="UniProtKB-KW"/>
</dbReference>
<keyword evidence="4" id="KW-0732">Signal</keyword>
<evidence type="ECO:0000256" key="2">
    <source>
        <dbReference type="ARBA" id="ARBA00010515"/>
    </source>
</evidence>
<dbReference type="EC" id="3.1.1.-" evidence="4"/>
<dbReference type="InterPro" id="IPR019826">
    <property type="entry name" value="Carboxylesterase_B_AS"/>
</dbReference>
<reference evidence="7" key="1">
    <citation type="submission" date="2021-02" db="EMBL/GenBank/DDBJ databases">
        <authorList>
            <person name="Nowell W R."/>
        </authorList>
    </citation>
    <scope>NUCLEOTIDE SEQUENCE</scope>
</reference>
<comment type="similarity">
    <text evidence="2">Belongs to the 'GDXG' lipolytic enzyme family.</text>
</comment>
<feature type="signal peptide" evidence="4">
    <location>
        <begin position="1"/>
        <end position="20"/>
    </location>
</feature>
<evidence type="ECO:0000313" key="6">
    <source>
        <dbReference type="EMBL" id="CAF1514616.1"/>
    </source>
</evidence>
<name>A0A820C2W7_9BILA</name>
<dbReference type="EMBL" id="CAJOBD010015340">
    <property type="protein sequence ID" value="CAF4207559.1"/>
    <property type="molecule type" value="Genomic_DNA"/>
</dbReference>
<dbReference type="Pfam" id="PF00135">
    <property type="entry name" value="COesterase"/>
    <property type="match status" value="1"/>
</dbReference>
<gene>
    <name evidence="7" type="ORF">JBS370_LOCUS36831</name>
    <name evidence="6" type="ORF">ZHD862_LOCUS38083</name>
</gene>
<evidence type="ECO:0000259" key="5">
    <source>
        <dbReference type="Pfam" id="PF00135"/>
    </source>
</evidence>
<dbReference type="InterPro" id="IPR019819">
    <property type="entry name" value="Carboxylesterase_B_CS"/>
</dbReference>
<dbReference type="InterPro" id="IPR050309">
    <property type="entry name" value="Type-B_Carboxylest/Lipase"/>
</dbReference>
<dbReference type="SUPFAM" id="SSF53474">
    <property type="entry name" value="alpha/beta-Hydrolases"/>
    <property type="match status" value="1"/>
</dbReference>
<dbReference type="Gene3D" id="3.40.50.1820">
    <property type="entry name" value="alpha/beta hydrolase"/>
    <property type="match status" value="1"/>
</dbReference>